<name>A0ABQ7QD67_PLUXY</name>
<keyword evidence="3" id="KW-1185">Reference proteome</keyword>
<evidence type="ECO:0000313" key="2">
    <source>
        <dbReference type="EMBL" id="KAG7301898.1"/>
    </source>
</evidence>
<proteinExistence type="predicted"/>
<evidence type="ECO:0000256" key="1">
    <source>
        <dbReference type="SAM" id="MobiDB-lite"/>
    </source>
</evidence>
<protein>
    <submittedName>
        <fullName evidence="2">Uncharacterized protein</fullName>
    </submittedName>
</protein>
<organism evidence="2 3">
    <name type="scientific">Plutella xylostella</name>
    <name type="common">Diamondback moth</name>
    <name type="synonym">Plutella maculipennis</name>
    <dbReference type="NCBI Taxonomy" id="51655"/>
    <lineage>
        <taxon>Eukaryota</taxon>
        <taxon>Metazoa</taxon>
        <taxon>Ecdysozoa</taxon>
        <taxon>Arthropoda</taxon>
        <taxon>Hexapoda</taxon>
        <taxon>Insecta</taxon>
        <taxon>Pterygota</taxon>
        <taxon>Neoptera</taxon>
        <taxon>Endopterygota</taxon>
        <taxon>Lepidoptera</taxon>
        <taxon>Glossata</taxon>
        <taxon>Ditrysia</taxon>
        <taxon>Yponomeutoidea</taxon>
        <taxon>Plutellidae</taxon>
        <taxon>Plutella</taxon>
    </lineage>
</organism>
<evidence type="ECO:0000313" key="3">
    <source>
        <dbReference type="Proteomes" id="UP000823941"/>
    </source>
</evidence>
<sequence length="173" mass="18662">MTASSREPEPSITRFSSTSTLESRVLSRSSVAANELLRSLTSARNRRISSRTALSSSRNRRISSPSSTLNSSVVSFAVELWRPSETTGSGSSRESIPSATGVSTMGAGGWFPDAHPGQTQLGVPSSPPLRQNGWYTVPHLVHFAHLAISARAIYFLQPPHLVIIVRVISLPPR</sequence>
<dbReference type="EMBL" id="JAHIBW010000018">
    <property type="protein sequence ID" value="KAG7301898.1"/>
    <property type="molecule type" value="Genomic_DNA"/>
</dbReference>
<dbReference type="Proteomes" id="UP000823941">
    <property type="component" value="Chromosome 18"/>
</dbReference>
<accession>A0ABQ7QD67</accession>
<gene>
    <name evidence="2" type="ORF">JYU34_013318</name>
</gene>
<feature type="region of interest" description="Disordered" evidence="1">
    <location>
        <begin position="47"/>
        <end position="68"/>
    </location>
</feature>
<reference evidence="2 3" key="1">
    <citation type="submission" date="2021-06" db="EMBL/GenBank/DDBJ databases">
        <title>A haploid diamondback moth (Plutella xylostella L.) genome assembly resolves 31 chromosomes and identifies a diamide resistance mutation.</title>
        <authorList>
            <person name="Ward C.M."/>
            <person name="Perry K.D."/>
            <person name="Baker G."/>
            <person name="Powis K."/>
            <person name="Heckel D.G."/>
            <person name="Baxter S.W."/>
        </authorList>
    </citation>
    <scope>NUCLEOTIDE SEQUENCE [LARGE SCALE GENOMIC DNA]</scope>
    <source>
        <strain evidence="2 3">LV</strain>
        <tissue evidence="2">Single pupa</tissue>
    </source>
</reference>
<comment type="caution">
    <text evidence="2">The sequence shown here is derived from an EMBL/GenBank/DDBJ whole genome shotgun (WGS) entry which is preliminary data.</text>
</comment>